<dbReference type="KEGG" id="fgi:OP10G_3513"/>
<comment type="similarity">
    <text evidence="2">Belongs to the MTB12 family.</text>
</comment>
<keyword evidence="6" id="KW-1185">Reference proteome</keyword>
<feature type="signal peptide" evidence="3">
    <location>
        <begin position="1"/>
        <end position="18"/>
    </location>
</feature>
<dbReference type="STRING" id="661478.OP10G_3513"/>
<reference evidence="5 6" key="1">
    <citation type="journal article" date="2014" name="PLoS ONE">
        <title>The first complete genome sequence of the class fimbriimonadia in the phylum armatimonadetes.</title>
        <authorList>
            <person name="Hu Z.Y."/>
            <person name="Wang Y.Z."/>
            <person name="Im W.T."/>
            <person name="Wang S.Y."/>
            <person name="Zhao G.P."/>
            <person name="Zheng H.J."/>
            <person name="Quan Z.X."/>
        </authorList>
    </citation>
    <scope>NUCLEOTIDE SEQUENCE [LARGE SCALE GENOMIC DNA]</scope>
    <source>
        <strain evidence="5">Gsoil 348</strain>
    </source>
</reference>
<keyword evidence="1 3" id="KW-0732">Signal</keyword>
<evidence type="ECO:0000256" key="1">
    <source>
        <dbReference type="ARBA" id="ARBA00022729"/>
    </source>
</evidence>
<dbReference type="EMBL" id="CP007139">
    <property type="protein sequence ID" value="AIE86881.1"/>
    <property type="molecule type" value="Genomic_DNA"/>
</dbReference>
<dbReference type="SUPFAM" id="SSF54427">
    <property type="entry name" value="NTF2-like"/>
    <property type="match status" value="1"/>
</dbReference>
<dbReference type="HOGENOM" id="CLU_1756100_0_0_0"/>
<evidence type="ECO:0000256" key="3">
    <source>
        <dbReference type="SAM" id="SignalP"/>
    </source>
</evidence>
<name>A0A068NTW4_FIMGI</name>
<dbReference type="Proteomes" id="UP000027982">
    <property type="component" value="Chromosome"/>
</dbReference>
<dbReference type="AlphaFoldDB" id="A0A068NTW4"/>
<gene>
    <name evidence="5" type="ORF">OP10G_3513</name>
</gene>
<evidence type="ECO:0000256" key="2">
    <source>
        <dbReference type="ARBA" id="ARBA00093774"/>
    </source>
</evidence>
<dbReference type="InterPro" id="IPR032710">
    <property type="entry name" value="NTF2-like_dom_sf"/>
</dbReference>
<accession>A0A068NTW4</accession>
<dbReference type="InterPro" id="IPR058644">
    <property type="entry name" value="Mtb12-like_C"/>
</dbReference>
<dbReference type="RefSeq" id="WP_025229187.1">
    <property type="nucleotide sequence ID" value="NZ_CP007139.1"/>
</dbReference>
<protein>
    <recommendedName>
        <fullName evidence="4">Low molecular weight antigen MTB12-like C-terminal domain-containing protein</fullName>
    </recommendedName>
</protein>
<dbReference type="Gene3D" id="3.10.450.50">
    <property type="match status" value="1"/>
</dbReference>
<sequence>MRFLALTLFFALAVASPAADLRAKLQPEYDKIAHGVEQHDMAAIQKSMSAFATKDFVFVDPFKLRHNLVAYSGLLVEMALPNGKGTKRFRIVSVKENGNTATVTIRSEAAGKPPTVRTSRDTWVRQGGKWKLKEIQFTASAKSLGIGG</sequence>
<dbReference type="Pfam" id="PF26580">
    <property type="entry name" value="Mtb12_C"/>
    <property type="match status" value="1"/>
</dbReference>
<evidence type="ECO:0000259" key="4">
    <source>
        <dbReference type="Pfam" id="PF26580"/>
    </source>
</evidence>
<proteinExistence type="inferred from homology"/>
<evidence type="ECO:0000313" key="6">
    <source>
        <dbReference type="Proteomes" id="UP000027982"/>
    </source>
</evidence>
<feature type="domain" description="Low molecular weight antigen MTB12-like C-terminal" evidence="4">
    <location>
        <begin position="85"/>
        <end position="137"/>
    </location>
</feature>
<feature type="chain" id="PRO_5001651847" description="Low molecular weight antigen MTB12-like C-terminal domain-containing protein" evidence="3">
    <location>
        <begin position="19"/>
        <end position="148"/>
    </location>
</feature>
<evidence type="ECO:0000313" key="5">
    <source>
        <dbReference type="EMBL" id="AIE86881.1"/>
    </source>
</evidence>
<organism evidence="5 6">
    <name type="scientific">Fimbriimonas ginsengisoli Gsoil 348</name>
    <dbReference type="NCBI Taxonomy" id="661478"/>
    <lineage>
        <taxon>Bacteria</taxon>
        <taxon>Bacillati</taxon>
        <taxon>Armatimonadota</taxon>
        <taxon>Fimbriimonadia</taxon>
        <taxon>Fimbriimonadales</taxon>
        <taxon>Fimbriimonadaceae</taxon>
        <taxon>Fimbriimonas</taxon>
    </lineage>
</organism>